<dbReference type="OrthoDB" id="3826500at2"/>
<keyword evidence="2" id="KW-1185">Reference proteome</keyword>
<accession>A0A139WTI8</accession>
<comment type="caution">
    <text evidence="1">The sequence shown here is derived from an EMBL/GenBank/DDBJ whole genome shotgun (WGS) entry which is preliminary data.</text>
</comment>
<dbReference type="AlphaFoldDB" id="A0A139WTI8"/>
<organism evidence="1 2">
    <name type="scientific">Scytonema hofmannii PCC 7110</name>
    <dbReference type="NCBI Taxonomy" id="128403"/>
    <lineage>
        <taxon>Bacteria</taxon>
        <taxon>Bacillati</taxon>
        <taxon>Cyanobacteriota</taxon>
        <taxon>Cyanophyceae</taxon>
        <taxon>Nostocales</taxon>
        <taxon>Scytonemataceae</taxon>
        <taxon>Scytonema</taxon>
    </lineage>
</organism>
<evidence type="ECO:0000313" key="1">
    <source>
        <dbReference type="EMBL" id="KYC35764.1"/>
    </source>
</evidence>
<name>A0A139WTI8_9CYAN</name>
<reference evidence="1 2" key="1">
    <citation type="journal article" date="2013" name="Genome Biol. Evol.">
        <title>Genomes of Stigonematalean cyanobacteria (subsection V) and the evolution of oxygenic photosynthesis from prokaryotes to plastids.</title>
        <authorList>
            <person name="Dagan T."/>
            <person name="Roettger M."/>
            <person name="Stucken K."/>
            <person name="Landan G."/>
            <person name="Koch R."/>
            <person name="Major P."/>
            <person name="Gould S.B."/>
            <person name="Goremykin V.V."/>
            <person name="Rippka R."/>
            <person name="Tandeau de Marsac N."/>
            <person name="Gugger M."/>
            <person name="Lockhart P.J."/>
            <person name="Allen J.F."/>
            <person name="Brune I."/>
            <person name="Maus I."/>
            <person name="Puhler A."/>
            <person name="Martin W.F."/>
        </authorList>
    </citation>
    <scope>NUCLEOTIDE SEQUENCE [LARGE SCALE GENOMIC DNA]</scope>
    <source>
        <strain evidence="1 2">PCC 7110</strain>
    </source>
</reference>
<dbReference type="STRING" id="128403.WA1_08155"/>
<evidence type="ECO:0000313" key="2">
    <source>
        <dbReference type="Proteomes" id="UP000076925"/>
    </source>
</evidence>
<gene>
    <name evidence="1" type="ORF">WA1_08155</name>
</gene>
<proteinExistence type="predicted"/>
<sequence length="131" mass="14870">MSTSISQAQIFTEMTVEEGASLSGGTARVNLKYFHVYDTQEWPQDEPYLQVNGKTIWSSGGVGNGHHDVGKTFDIEGYSDTLSLWENDSWPNNDEFLGENKIYSWQRGTDMELFFTKEGANYKLVYDVYSA</sequence>
<dbReference type="EMBL" id="ANNX02000051">
    <property type="protein sequence ID" value="KYC35764.1"/>
    <property type="molecule type" value="Genomic_DNA"/>
</dbReference>
<protein>
    <submittedName>
        <fullName evidence="1">Uncharacterized protein</fullName>
    </submittedName>
</protein>
<dbReference type="RefSeq" id="WP_017749012.1">
    <property type="nucleotide sequence ID" value="NZ_KQ976354.1"/>
</dbReference>
<dbReference type="Proteomes" id="UP000076925">
    <property type="component" value="Unassembled WGS sequence"/>
</dbReference>